<organism evidence="3 4">
    <name type="scientific">Paenibacillus campinasensis</name>
    <dbReference type="NCBI Taxonomy" id="66347"/>
    <lineage>
        <taxon>Bacteria</taxon>
        <taxon>Bacillati</taxon>
        <taxon>Bacillota</taxon>
        <taxon>Bacilli</taxon>
        <taxon>Bacillales</taxon>
        <taxon>Paenibacillaceae</taxon>
        <taxon>Paenibacillus</taxon>
    </lineage>
</organism>
<evidence type="ECO:0000256" key="1">
    <source>
        <dbReference type="SAM" id="MobiDB-lite"/>
    </source>
</evidence>
<gene>
    <name evidence="3" type="ORF">CHH67_10620</name>
    <name evidence="2" type="ORF">GNP94_17925</name>
</gene>
<dbReference type="EMBL" id="NPBY01000031">
    <property type="protein sequence ID" value="PAD77153.1"/>
    <property type="molecule type" value="Genomic_DNA"/>
</dbReference>
<evidence type="ECO:0000313" key="4">
    <source>
        <dbReference type="Proteomes" id="UP000215596"/>
    </source>
</evidence>
<evidence type="ECO:0000313" key="3">
    <source>
        <dbReference type="EMBL" id="PAD77153.1"/>
    </source>
</evidence>
<dbReference type="Proteomes" id="UP000215596">
    <property type="component" value="Unassembled WGS sequence"/>
</dbReference>
<feature type="compositionally biased region" description="Basic residues" evidence="1">
    <location>
        <begin position="150"/>
        <end position="160"/>
    </location>
</feature>
<keyword evidence="5" id="KW-1185">Reference proteome</keyword>
<protein>
    <submittedName>
        <fullName evidence="2">DUF4188 domain-containing protein</fullName>
    </submittedName>
    <submittedName>
        <fullName evidence="3">Transcriptional regulator</fullName>
    </submittedName>
</protein>
<dbReference type="EMBL" id="WOAA01000018">
    <property type="protein sequence ID" value="MUG67869.1"/>
    <property type="molecule type" value="Genomic_DNA"/>
</dbReference>
<dbReference type="SUPFAM" id="SSF54909">
    <property type="entry name" value="Dimeric alpha+beta barrel"/>
    <property type="match status" value="1"/>
</dbReference>
<dbReference type="Pfam" id="PF13826">
    <property type="entry name" value="Monooxy_af470-like"/>
    <property type="match status" value="1"/>
</dbReference>
<evidence type="ECO:0000313" key="2">
    <source>
        <dbReference type="EMBL" id="MUG67869.1"/>
    </source>
</evidence>
<proteinExistence type="predicted"/>
<feature type="region of interest" description="Disordered" evidence="1">
    <location>
        <begin position="141"/>
        <end position="160"/>
    </location>
</feature>
<dbReference type="RefSeq" id="WP_095265157.1">
    <property type="nucleotide sequence ID" value="NZ_NPBY01000031.1"/>
</dbReference>
<dbReference type="InterPro" id="IPR025444">
    <property type="entry name" value="Monooxy_af470"/>
</dbReference>
<dbReference type="Proteomes" id="UP000435177">
    <property type="component" value="Unassembled WGS sequence"/>
</dbReference>
<sequence>MGNSIFTGPYTTDNSEDIVVFIIGMRINKPLAVHKWLPVFHAMPGMIRELYTHKEELGFLSMESYFGLRTTAMIQYWRSVDDLIAYAHNKKHMAAWENFNKHVGHNPAVGVYHETYQLQGGAYEAMYRNMPKYGLGKAMPHIPVTPKNNSARKRLGSHQP</sequence>
<dbReference type="OrthoDB" id="7566033at2"/>
<name>A0A268EVJ8_9BACL</name>
<reference evidence="2 5" key="2">
    <citation type="submission" date="2019-11" db="EMBL/GenBank/DDBJ databases">
        <title>Draft genome sequences of five Paenibacillus species of dairy origin.</title>
        <authorList>
            <person name="Olajide A.M."/>
            <person name="Chen S."/>
            <person name="Lapointe G."/>
        </authorList>
    </citation>
    <scope>NUCLEOTIDE SEQUENCE [LARGE SCALE GENOMIC DNA]</scope>
    <source>
        <strain evidence="2 5">3CS1</strain>
    </source>
</reference>
<evidence type="ECO:0000313" key="5">
    <source>
        <dbReference type="Proteomes" id="UP000435177"/>
    </source>
</evidence>
<reference evidence="3 4" key="1">
    <citation type="submission" date="2017-07" db="EMBL/GenBank/DDBJ databases">
        <title>Isolation and whole genome analysis of endospore-forming bacteria from heroin.</title>
        <authorList>
            <person name="Kalinowski J."/>
            <person name="Ahrens B."/>
            <person name="Al-Dilaimi A."/>
            <person name="Winkler A."/>
            <person name="Wibberg D."/>
            <person name="Schleenbecker U."/>
            <person name="Ruckert C."/>
            <person name="Wolfel R."/>
            <person name="Grass G."/>
        </authorList>
    </citation>
    <scope>NUCLEOTIDE SEQUENCE [LARGE SCALE GENOMIC DNA]</scope>
    <source>
        <strain evidence="3 4">7537-G1</strain>
    </source>
</reference>
<dbReference type="AlphaFoldDB" id="A0A268EVJ8"/>
<comment type="caution">
    <text evidence="3">The sequence shown here is derived from an EMBL/GenBank/DDBJ whole genome shotgun (WGS) entry which is preliminary data.</text>
</comment>
<dbReference type="InterPro" id="IPR011008">
    <property type="entry name" value="Dimeric_a/b-barrel"/>
</dbReference>
<accession>A0A268EVJ8</accession>